<comment type="subcellular location">
    <subcellularLocation>
        <location evidence="10">Cytoplasm</location>
    </subcellularLocation>
</comment>
<feature type="region of interest" description="Disordered" evidence="11">
    <location>
        <begin position="475"/>
        <end position="494"/>
    </location>
</feature>
<evidence type="ECO:0000256" key="8">
    <source>
        <dbReference type="ARBA" id="ARBA00022917"/>
    </source>
</evidence>
<evidence type="ECO:0000313" key="14">
    <source>
        <dbReference type="EMBL" id="MDO1581661.1"/>
    </source>
</evidence>
<dbReference type="CDD" id="cd00672">
    <property type="entry name" value="CysRS_core"/>
    <property type="match status" value="1"/>
</dbReference>
<dbReference type="InterPro" id="IPR024909">
    <property type="entry name" value="Cys-tRNA/MSH_ligase"/>
</dbReference>
<evidence type="ECO:0000256" key="6">
    <source>
        <dbReference type="ARBA" id="ARBA00022833"/>
    </source>
</evidence>
<dbReference type="InterPro" id="IPR015803">
    <property type="entry name" value="Cys-tRNA-ligase"/>
</dbReference>
<evidence type="ECO:0000256" key="4">
    <source>
        <dbReference type="ARBA" id="ARBA00022723"/>
    </source>
</evidence>
<feature type="short sequence motif" description="'KMSKS' region" evidence="10">
    <location>
        <begin position="310"/>
        <end position="314"/>
    </location>
</feature>
<dbReference type="GO" id="GO:0004817">
    <property type="term" value="F:cysteine-tRNA ligase activity"/>
    <property type="evidence" value="ECO:0007669"/>
    <property type="project" value="UniProtKB-EC"/>
</dbReference>
<keyword evidence="15" id="KW-1185">Reference proteome</keyword>
<evidence type="ECO:0000256" key="11">
    <source>
        <dbReference type="SAM" id="MobiDB-lite"/>
    </source>
</evidence>
<organism evidence="14 15">
    <name type="scientific">Rhizobium oryzicola</name>
    <dbReference type="NCBI Taxonomy" id="1232668"/>
    <lineage>
        <taxon>Bacteria</taxon>
        <taxon>Pseudomonadati</taxon>
        <taxon>Pseudomonadota</taxon>
        <taxon>Alphaproteobacteria</taxon>
        <taxon>Hyphomicrobiales</taxon>
        <taxon>Rhizobiaceae</taxon>
        <taxon>Rhizobium/Agrobacterium group</taxon>
        <taxon>Rhizobium</taxon>
    </lineage>
</organism>
<dbReference type="InterPro" id="IPR056411">
    <property type="entry name" value="CysS_C"/>
</dbReference>
<comment type="cofactor">
    <cofactor evidence="10">
        <name>Zn(2+)</name>
        <dbReference type="ChEBI" id="CHEBI:29105"/>
    </cofactor>
    <text evidence="10">Binds 1 zinc ion per subunit.</text>
</comment>
<comment type="catalytic activity">
    <reaction evidence="10">
        <text>tRNA(Cys) + L-cysteine + ATP = L-cysteinyl-tRNA(Cys) + AMP + diphosphate</text>
        <dbReference type="Rhea" id="RHEA:17773"/>
        <dbReference type="Rhea" id="RHEA-COMP:9661"/>
        <dbReference type="Rhea" id="RHEA-COMP:9679"/>
        <dbReference type="ChEBI" id="CHEBI:30616"/>
        <dbReference type="ChEBI" id="CHEBI:33019"/>
        <dbReference type="ChEBI" id="CHEBI:35235"/>
        <dbReference type="ChEBI" id="CHEBI:78442"/>
        <dbReference type="ChEBI" id="CHEBI:78517"/>
        <dbReference type="ChEBI" id="CHEBI:456215"/>
        <dbReference type="EC" id="6.1.1.16"/>
    </reaction>
</comment>
<feature type="binding site" evidence="10">
    <location>
        <position position="277"/>
    </location>
    <ligand>
        <name>Zn(2+)</name>
        <dbReference type="ChEBI" id="CHEBI:29105"/>
    </ligand>
</feature>
<evidence type="ECO:0000313" key="15">
    <source>
        <dbReference type="Proteomes" id="UP001169006"/>
    </source>
</evidence>
<evidence type="ECO:0000256" key="2">
    <source>
        <dbReference type="ARBA" id="ARBA00011245"/>
    </source>
</evidence>
<evidence type="ECO:0000259" key="13">
    <source>
        <dbReference type="Pfam" id="PF23493"/>
    </source>
</evidence>
<evidence type="ECO:0000256" key="7">
    <source>
        <dbReference type="ARBA" id="ARBA00022840"/>
    </source>
</evidence>
<keyword evidence="8 10" id="KW-0648">Protein biosynthesis</keyword>
<keyword evidence="4 10" id="KW-0479">Metal-binding</keyword>
<dbReference type="HAMAP" id="MF_00041">
    <property type="entry name" value="Cys_tRNA_synth"/>
    <property type="match status" value="1"/>
</dbReference>
<evidence type="ECO:0000256" key="10">
    <source>
        <dbReference type="HAMAP-Rule" id="MF_00041"/>
    </source>
</evidence>
<dbReference type="InterPro" id="IPR014729">
    <property type="entry name" value="Rossmann-like_a/b/a_fold"/>
</dbReference>
<feature type="short sequence motif" description="'HIGH' region" evidence="10">
    <location>
        <begin position="33"/>
        <end position="43"/>
    </location>
</feature>
<reference evidence="14" key="2">
    <citation type="submission" date="2023-07" db="EMBL/GenBank/DDBJ databases">
        <authorList>
            <person name="Sun H."/>
        </authorList>
    </citation>
    <scope>NUCLEOTIDE SEQUENCE</scope>
    <source>
        <strain evidence="14">05753</strain>
    </source>
</reference>
<gene>
    <name evidence="10 14" type="primary">cysS</name>
    <name evidence="14" type="ORF">Q2T52_06075</name>
</gene>
<dbReference type="RefSeq" id="WP_302075757.1">
    <property type="nucleotide sequence ID" value="NZ_JAUKWQ010000001.1"/>
</dbReference>
<dbReference type="Gene3D" id="1.20.120.1910">
    <property type="entry name" value="Cysteine-tRNA ligase, C-terminal anti-codon recognition domain"/>
    <property type="match status" value="1"/>
</dbReference>
<accession>A0ABT8SUH0</accession>
<dbReference type="PANTHER" id="PTHR10890:SF3">
    <property type="entry name" value="CYSTEINE--TRNA LIGASE, CYTOPLASMIC"/>
    <property type="match status" value="1"/>
</dbReference>
<dbReference type="PRINTS" id="PR00983">
    <property type="entry name" value="TRNASYNTHCYS"/>
</dbReference>
<feature type="compositionally biased region" description="Basic and acidic residues" evidence="11">
    <location>
        <begin position="476"/>
        <end position="485"/>
    </location>
</feature>
<dbReference type="EMBL" id="JAUKWQ010000001">
    <property type="protein sequence ID" value="MDO1581661.1"/>
    <property type="molecule type" value="Genomic_DNA"/>
</dbReference>
<protein>
    <recommendedName>
        <fullName evidence="10">Cysteine--tRNA ligase</fullName>
        <ecNumber evidence="10">6.1.1.16</ecNumber>
    </recommendedName>
    <alternativeName>
        <fullName evidence="10">Cysteinyl-tRNA synthetase</fullName>
        <shortName evidence="10">CysRS</shortName>
    </alternativeName>
</protein>
<dbReference type="Gene3D" id="3.40.50.620">
    <property type="entry name" value="HUPs"/>
    <property type="match status" value="1"/>
</dbReference>
<dbReference type="SUPFAM" id="SSF52374">
    <property type="entry name" value="Nucleotidylyl transferase"/>
    <property type="match status" value="1"/>
</dbReference>
<feature type="domain" description="Cysteinyl-tRNA ligase anticodon binding" evidence="13">
    <location>
        <begin position="437"/>
        <end position="481"/>
    </location>
</feature>
<comment type="subunit">
    <text evidence="2 10">Monomer.</text>
</comment>
<feature type="binding site" evidence="10">
    <location>
        <position position="313"/>
    </location>
    <ligand>
        <name>ATP</name>
        <dbReference type="ChEBI" id="CHEBI:30616"/>
    </ligand>
</feature>
<proteinExistence type="inferred from homology"/>
<feature type="binding site" evidence="10">
    <location>
        <position position="237"/>
    </location>
    <ligand>
        <name>Zn(2+)</name>
        <dbReference type="ChEBI" id="CHEBI:29105"/>
    </ligand>
</feature>
<dbReference type="PANTHER" id="PTHR10890">
    <property type="entry name" value="CYSTEINYL-TRNA SYNTHETASE"/>
    <property type="match status" value="1"/>
</dbReference>
<dbReference type="SUPFAM" id="SSF47323">
    <property type="entry name" value="Anticodon-binding domain of a subclass of class I aminoacyl-tRNA synthetases"/>
    <property type="match status" value="1"/>
</dbReference>
<name>A0ABT8SUH0_9HYPH</name>
<dbReference type="Proteomes" id="UP001169006">
    <property type="component" value="Unassembled WGS sequence"/>
</dbReference>
<evidence type="ECO:0000256" key="9">
    <source>
        <dbReference type="ARBA" id="ARBA00023146"/>
    </source>
</evidence>
<dbReference type="Pfam" id="PF01406">
    <property type="entry name" value="tRNA-synt_1e"/>
    <property type="match status" value="1"/>
</dbReference>
<keyword evidence="6 10" id="KW-0862">Zinc</keyword>
<evidence type="ECO:0000256" key="1">
    <source>
        <dbReference type="ARBA" id="ARBA00005594"/>
    </source>
</evidence>
<keyword evidence="7 10" id="KW-0067">ATP-binding</keyword>
<keyword evidence="5 10" id="KW-0547">Nucleotide-binding</keyword>
<dbReference type="InterPro" id="IPR032678">
    <property type="entry name" value="tRNA-synt_1_cat_dom"/>
</dbReference>
<evidence type="ECO:0000256" key="5">
    <source>
        <dbReference type="ARBA" id="ARBA00022741"/>
    </source>
</evidence>
<dbReference type="Pfam" id="PF23493">
    <property type="entry name" value="CysS_C"/>
    <property type="match status" value="1"/>
</dbReference>
<comment type="similarity">
    <text evidence="1 10">Belongs to the class-I aminoacyl-tRNA synthetase family.</text>
</comment>
<evidence type="ECO:0000259" key="12">
    <source>
        <dbReference type="Pfam" id="PF01406"/>
    </source>
</evidence>
<feature type="binding site" evidence="10">
    <location>
        <position position="31"/>
    </location>
    <ligand>
        <name>Zn(2+)</name>
        <dbReference type="ChEBI" id="CHEBI:29105"/>
    </ligand>
</feature>
<feature type="domain" description="tRNA synthetases class I catalytic" evidence="12">
    <location>
        <begin position="18"/>
        <end position="364"/>
    </location>
</feature>
<feature type="binding site" evidence="10">
    <location>
        <position position="281"/>
    </location>
    <ligand>
        <name>Zn(2+)</name>
        <dbReference type="ChEBI" id="CHEBI:29105"/>
    </ligand>
</feature>
<keyword evidence="3 10" id="KW-0436">Ligase</keyword>
<evidence type="ECO:0000256" key="3">
    <source>
        <dbReference type="ARBA" id="ARBA00022598"/>
    </source>
</evidence>
<sequence length="494" mass="55028">MSLTLKLYNTLTREKAEFQPLDPQNVRMYVCGPTVYDFAHIGNARPVIVFDVLFRLLRHVYGADHVTYARNITDVDDKINARALRDFGPKIADGSMSLNEAIRAVTGKTESQFQTDVKALGCLEPTHQPRATDNIAEMIAIIQRLLTQGHAYVAKGSEGYEVLFATASMADYGQLSKRRLEDQQAGARVAVEAHKMNPGDFVLWKQSADTEPGWAADFLFEGKNFAIYGRPGWHIECSAMSNRYLWEEIKDRLSPKAKAHPHQFDIHGGGLDLIFPHHENEIAQSCCAYDTDVMANVWMHNGFVQVEGRKMSKSDGNFVTINELLETKTFGGRKWPGEVLRLAMLMTHYREPIDFSVKRLEEAERLLAKWPVVEPGNAAPCETVLEPLADDLNTVAAVQAIHALAQASHHDADAKARFAASANLLGLLPKATEVDEAIAAGVDALVQMRLEMLKAKNFAEADKIRDSLSAQGIQLKDGKDKETGERVTTWELKR</sequence>
<comment type="caution">
    <text evidence="14">The sequence shown here is derived from an EMBL/GenBank/DDBJ whole genome shotgun (WGS) entry which is preliminary data.</text>
</comment>
<keyword evidence="9 10" id="KW-0030">Aminoacyl-tRNA synthetase</keyword>
<dbReference type="InterPro" id="IPR009080">
    <property type="entry name" value="tRNAsynth_Ia_anticodon-bd"/>
</dbReference>
<keyword evidence="10" id="KW-0963">Cytoplasm</keyword>
<dbReference type="NCBIfam" id="TIGR00435">
    <property type="entry name" value="cysS"/>
    <property type="match status" value="1"/>
</dbReference>
<dbReference type="EC" id="6.1.1.16" evidence="10"/>
<reference evidence="14" key="1">
    <citation type="journal article" date="2015" name="Int. J. Syst. Evol. Microbiol.">
        <title>Rhizobium oryzicola sp. nov., potential plant-growth-promoting endophytic bacteria isolated from rice roots.</title>
        <authorList>
            <person name="Zhang X.X."/>
            <person name="Gao J.S."/>
            <person name="Cao Y.H."/>
            <person name="Sheirdil R.A."/>
            <person name="Wang X.C."/>
            <person name="Zhang L."/>
        </authorList>
    </citation>
    <scope>NUCLEOTIDE SEQUENCE</scope>
    <source>
        <strain evidence="14">05753</strain>
    </source>
</reference>